<accession>A0ACB9RHH0</accession>
<sequence>MEAPPPPPPPPPQGIELQTEAERQPPPKIEDCPVWNHPKDDVGNGVRISGPKTRGWWIRVAIYVAFVITAQSAAILLGRLYFDKGGNSKWMSTLAQSIGFPVLIPVLLYLGSSGGGPKRYSPLLFGIYAAFGFLLTGDNMMYTYGLLYLPVSTYSLLCATQLAFNAVFAYFLNAQRFTPYILNSLVLLTVSATLLAFHSDSGSTASLRLHFAVGFLLTVMASATYSLYLSLVQVSFEKIVRKPTFSAVLDMQFYPSLFAACGSTVGLLASGEWRGIGKEMAEFQLGKVPYLMTLIWIGVCWQLASIGLLGLVFEVGSLFSNVISTMALPVVPILAVMVFHDKMDGIKAMAMIIAIWGFISYIYQHYLDDAEEKAARSHGCHGNSPADACTKEEC</sequence>
<reference evidence="2" key="1">
    <citation type="journal article" date="2023" name="Front. Plant Sci.">
        <title>Chromosomal-level genome assembly of Melastoma candidum provides insights into trichome evolution.</title>
        <authorList>
            <person name="Zhong Y."/>
            <person name="Wu W."/>
            <person name="Sun C."/>
            <person name="Zou P."/>
            <person name="Liu Y."/>
            <person name="Dai S."/>
            <person name="Zhou R."/>
        </authorList>
    </citation>
    <scope>NUCLEOTIDE SEQUENCE [LARGE SCALE GENOMIC DNA]</scope>
</reference>
<organism evidence="1 2">
    <name type="scientific">Melastoma candidum</name>
    <dbReference type="NCBI Taxonomy" id="119954"/>
    <lineage>
        <taxon>Eukaryota</taxon>
        <taxon>Viridiplantae</taxon>
        <taxon>Streptophyta</taxon>
        <taxon>Embryophyta</taxon>
        <taxon>Tracheophyta</taxon>
        <taxon>Spermatophyta</taxon>
        <taxon>Magnoliopsida</taxon>
        <taxon>eudicotyledons</taxon>
        <taxon>Gunneridae</taxon>
        <taxon>Pentapetalae</taxon>
        <taxon>rosids</taxon>
        <taxon>malvids</taxon>
        <taxon>Myrtales</taxon>
        <taxon>Melastomataceae</taxon>
        <taxon>Melastomatoideae</taxon>
        <taxon>Melastomateae</taxon>
        <taxon>Melastoma</taxon>
    </lineage>
</organism>
<keyword evidence="2" id="KW-1185">Reference proteome</keyword>
<protein>
    <submittedName>
        <fullName evidence="1">Uncharacterized protein</fullName>
    </submittedName>
</protein>
<name>A0ACB9RHH0_9MYRT</name>
<proteinExistence type="predicted"/>
<gene>
    <name evidence="1" type="ORF">MLD38_015498</name>
</gene>
<comment type="caution">
    <text evidence="1">The sequence shown here is derived from an EMBL/GenBank/DDBJ whole genome shotgun (WGS) entry which is preliminary data.</text>
</comment>
<dbReference type="Proteomes" id="UP001057402">
    <property type="component" value="Chromosome 4"/>
</dbReference>
<evidence type="ECO:0000313" key="1">
    <source>
        <dbReference type="EMBL" id="KAI4377948.1"/>
    </source>
</evidence>
<evidence type="ECO:0000313" key="2">
    <source>
        <dbReference type="Proteomes" id="UP001057402"/>
    </source>
</evidence>
<dbReference type="EMBL" id="CM042883">
    <property type="protein sequence ID" value="KAI4377948.1"/>
    <property type="molecule type" value="Genomic_DNA"/>
</dbReference>